<dbReference type="InterPro" id="IPR010640">
    <property type="entry name" value="Low_temperature_requirement_A"/>
</dbReference>
<evidence type="ECO:0000256" key="1">
    <source>
        <dbReference type="SAM" id="MobiDB-lite"/>
    </source>
</evidence>
<dbReference type="Pfam" id="PF06772">
    <property type="entry name" value="LtrA"/>
    <property type="match status" value="1"/>
</dbReference>
<feature type="transmembrane region" description="Helical" evidence="2">
    <location>
        <begin position="223"/>
        <end position="245"/>
    </location>
</feature>
<feature type="transmembrane region" description="Helical" evidence="2">
    <location>
        <begin position="31"/>
        <end position="50"/>
    </location>
</feature>
<feature type="region of interest" description="Disordered" evidence="1">
    <location>
        <begin position="1"/>
        <end position="21"/>
    </location>
</feature>
<feature type="transmembrane region" description="Helical" evidence="2">
    <location>
        <begin position="193"/>
        <end position="211"/>
    </location>
</feature>
<feature type="transmembrane region" description="Helical" evidence="2">
    <location>
        <begin position="257"/>
        <end position="278"/>
    </location>
</feature>
<organism evidence="3 4">
    <name type="scientific">Intrasporangium oryzae NRRL B-24470</name>
    <dbReference type="NCBI Taxonomy" id="1386089"/>
    <lineage>
        <taxon>Bacteria</taxon>
        <taxon>Bacillati</taxon>
        <taxon>Actinomycetota</taxon>
        <taxon>Actinomycetes</taxon>
        <taxon>Micrococcales</taxon>
        <taxon>Intrasporangiaceae</taxon>
        <taxon>Intrasporangium</taxon>
    </lineage>
</organism>
<feature type="transmembrane region" description="Helical" evidence="2">
    <location>
        <begin position="62"/>
        <end position="86"/>
    </location>
</feature>
<dbReference type="EMBL" id="AWSA01000010">
    <property type="protein sequence ID" value="EWT02490.1"/>
    <property type="molecule type" value="Genomic_DNA"/>
</dbReference>
<keyword evidence="4" id="KW-1185">Reference proteome</keyword>
<dbReference type="PATRIC" id="fig|1386089.3.peg.1283"/>
<feature type="transmembrane region" description="Helical" evidence="2">
    <location>
        <begin position="98"/>
        <end position="117"/>
    </location>
</feature>
<evidence type="ECO:0000313" key="4">
    <source>
        <dbReference type="Proteomes" id="UP000019489"/>
    </source>
</evidence>
<proteinExistence type="predicted"/>
<protein>
    <submittedName>
        <fullName evidence="3">Low temperature requirement protein A</fullName>
    </submittedName>
</protein>
<keyword evidence="2" id="KW-0812">Transmembrane</keyword>
<keyword evidence="2" id="KW-0472">Membrane</keyword>
<sequence>MSADSPRLPPLAPSVLRDPEEHERASTPLELLFDLCFVVAVAALAAELHHGVTEGHAAAATAAYALLFVPVTRLLTLGQMAGVLAVAATVPTAADGDLVPFALAYAAMRLPLVLQWLRSARDDPPHHGFALTYAAGSLLAQALWVGSALAGGPARAVGFAVALGVELATPALAVRRTPDRVFHPGHIAERYGLFTLIVLGDTILAVTVGLTDALGDAGRRSSAFVVVGSALVIAFGMWWTYFDALGRDALTRHRRAAFTWGYGHYALYAALAAIGAGVQAQLDLLGGGHGVGADVGQGLAVLVVAVPVALSLAAIAWLQQAANGRTRDARLLAAAAGACALVGLAGPALPVPVADALLAVVVVGAVLAPMRGSES</sequence>
<dbReference type="PANTHER" id="PTHR36840:SF1">
    <property type="entry name" value="BLL5714 PROTEIN"/>
    <property type="match status" value="1"/>
</dbReference>
<feature type="transmembrane region" description="Helical" evidence="2">
    <location>
        <begin position="129"/>
        <end position="150"/>
    </location>
</feature>
<feature type="transmembrane region" description="Helical" evidence="2">
    <location>
        <begin position="156"/>
        <end position="173"/>
    </location>
</feature>
<gene>
    <name evidence="3" type="ORF">N865_05225</name>
</gene>
<dbReference type="PANTHER" id="PTHR36840">
    <property type="entry name" value="BLL5714 PROTEIN"/>
    <property type="match status" value="1"/>
</dbReference>
<feature type="transmembrane region" description="Helical" evidence="2">
    <location>
        <begin position="330"/>
        <end position="347"/>
    </location>
</feature>
<accession>W9G8Z9</accession>
<evidence type="ECO:0000256" key="2">
    <source>
        <dbReference type="SAM" id="Phobius"/>
    </source>
</evidence>
<dbReference type="Proteomes" id="UP000019489">
    <property type="component" value="Unassembled WGS sequence"/>
</dbReference>
<dbReference type="AlphaFoldDB" id="W9G8Z9"/>
<evidence type="ECO:0000313" key="3">
    <source>
        <dbReference type="EMBL" id="EWT02490.1"/>
    </source>
</evidence>
<dbReference type="RefSeq" id="WP_051510269.1">
    <property type="nucleotide sequence ID" value="NZ_AWSA01000010.1"/>
</dbReference>
<comment type="caution">
    <text evidence="3">The sequence shown here is derived from an EMBL/GenBank/DDBJ whole genome shotgun (WGS) entry which is preliminary data.</text>
</comment>
<reference evidence="3 4" key="1">
    <citation type="submission" date="2013-08" db="EMBL/GenBank/DDBJ databases">
        <title>Intrasporangium oryzae NRRL B-24470.</title>
        <authorList>
            <person name="Liu H."/>
            <person name="Wang G."/>
        </authorList>
    </citation>
    <scope>NUCLEOTIDE SEQUENCE [LARGE SCALE GENOMIC DNA]</scope>
    <source>
        <strain evidence="3 4">NRRL B-24470</strain>
    </source>
</reference>
<feature type="transmembrane region" description="Helical" evidence="2">
    <location>
        <begin position="298"/>
        <end position="318"/>
    </location>
</feature>
<keyword evidence="2" id="KW-1133">Transmembrane helix</keyword>
<dbReference type="eggNOG" id="COG4292">
    <property type="taxonomic scope" value="Bacteria"/>
</dbReference>
<name>W9G8Z9_9MICO</name>
<dbReference type="STRING" id="1386089.N865_05225"/>